<dbReference type="OrthoDB" id="1495959at2"/>
<accession>A0A1U7DCD8</accession>
<sequence>MALTDTPTLHPANWLRGIKAQVPRKAVRDLWNRLQYGPEAPRSDELIFVDPLLIRDSYDRHAGGKPLRRQHSGMVVGGDWDLCRTPYAENVKSISCRMRYLEGADWEETPIFERLMRQIARGERPDDCGSREDLLNRYQTLDRVYEETRRRGRLLPQADLPDYFRGEHGGILVHIDRDGLPLRASGGMHRLAIAQILELPEVPAQLGVVHPEALYKACLVPLRCSRLDPGPRAATG</sequence>
<evidence type="ECO:0000313" key="2">
    <source>
        <dbReference type="Proteomes" id="UP000186559"/>
    </source>
</evidence>
<organism evidence="1 2">
    <name type="scientific">Salipiger profundus</name>
    <dbReference type="NCBI Taxonomy" id="1229727"/>
    <lineage>
        <taxon>Bacteria</taxon>
        <taxon>Pseudomonadati</taxon>
        <taxon>Pseudomonadota</taxon>
        <taxon>Alphaproteobacteria</taxon>
        <taxon>Rhodobacterales</taxon>
        <taxon>Roseobacteraceae</taxon>
        <taxon>Salipiger</taxon>
    </lineage>
</organism>
<dbReference type="Proteomes" id="UP000186559">
    <property type="component" value="Chromosome"/>
</dbReference>
<evidence type="ECO:0008006" key="3">
    <source>
        <dbReference type="Google" id="ProtNLM"/>
    </source>
</evidence>
<dbReference type="RefSeq" id="WP_076625189.1">
    <property type="nucleotide sequence ID" value="NZ_BMEW01000002.1"/>
</dbReference>
<keyword evidence="2" id="KW-1185">Reference proteome</keyword>
<reference evidence="1 2" key="1">
    <citation type="submission" date="2016-03" db="EMBL/GenBank/DDBJ databases">
        <title>Deep-sea bacteria in the southern Pacific.</title>
        <authorList>
            <person name="Tang K."/>
        </authorList>
    </citation>
    <scope>NUCLEOTIDE SEQUENCE [LARGE SCALE GENOMIC DNA]</scope>
    <source>
        <strain evidence="1 2">JLT2016</strain>
    </source>
</reference>
<name>A0A1U7DCD8_9RHOB</name>
<protein>
    <recommendedName>
        <fullName evidence="3">ParB-like nuclease</fullName>
    </recommendedName>
</protein>
<dbReference type="AlphaFoldDB" id="A0A1U7DCD8"/>
<dbReference type="EMBL" id="CP014796">
    <property type="protein sequence ID" value="APX25730.1"/>
    <property type="molecule type" value="Genomic_DNA"/>
</dbReference>
<gene>
    <name evidence="1" type="ORF">Ga0080559_TMP4934</name>
</gene>
<evidence type="ECO:0000313" key="1">
    <source>
        <dbReference type="EMBL" id="APX25730.1"/>
    </source>
</evidence>
<proteinExistence type="predicted"/>
<dbReference type="KEGG" id="tpro:Ga0080559_TMP4934"/>